<keyword evidence="3" id="KW-1185">Reference proteome</keyword>
<feature type="compositionally biased region" description="Polar residues" evidence="1">
    <location>
        <begin position="217"/>
        <end position="230"/>
    </location>
</feature>
<feature type="compositionally biased region" description="Low complexity" evidence="1">
    <location>
        <begin position="182"/>
        <end position="209"/>
    </location>
</feature>
<evidence type="ECO:0000313" key="3">
    <source>
        <dbReference type="Proteomes" id="UP001328107"/>
    </source>
</evidence>
<evidence type="ECO:0000256" key="1">
    <source>
        <dbReference type="SAM" id="MobiDB-lite"/>
    </source>
</evidence>
<accession>A0AAN5DA58</accession>
<dbReference type="AlphaFoldDB" id="A0AAN5DA58"/>
<organism evidence="2 3">
    <name type="scientific">Pristionchus mayeri</name>
    <dbReference type="NCBI Taxonomy" id="1317129"/>
    <lineage>
        <taxon>Eukaryota</taxon>
        <taxon>Metazoa</taxon>
        <taxon>Ecdysozoa</taxon>
        <taxon>Nematoda</taxon>
        <taxon>Chromadorea</taxon>
        <taxon>Rhabditida</taxon>
        <taxon>Rhabditina</taxon>
        <taxon>Diplogasteromorpha</taxon>
        <taxon>Diplogasteroidea</taxon>
        <taxon>Neodiplogasteridae</taxon>
        <taxon>Pristionchus</taxon>
    </lineage>
</organism>
<feature type="non-terminal residue" evidence="2">
    <location>
        <position position="1"/>
    </location>
</feature>
<dbReference type="Proteomes" id="UP001328107">
    <property type="component" value="Unassembled WGS sequence"/>
</dbReference>
<feature type="region of interest" description="Disordered" evidence="1">
    <location>
        <begin position="1"/>
        <end position="45"/>
    </location>
</feature>
<evidence type="ECO:0000313" key="2">
    <source>
        <dbReference type="EMBL" id="GMR58254.1"/>
    </source>
</evidence>
<feature type="region of interest" description="Disordered" evidence="1">
    <location>
        <begin position="126"/>
        <end position="157"/>
    </location>
</feature>
<feature type="compositionally biased region" description="Low complexity" evidence="1">
    <location>
        <begin position="142"/>
        <end position="153"/>
    </location>
</feature>
<feature type="region of interest" description="Disordered" evidence="1">
    <location>
        <begin position="169"/>
        <end position="327"/>
    </location>
</feature>
<gene>
    <name evidence="2" type="ORF">PMAYCL1PPCAC_28449</name>
</gene>
<feature type="compositionally biased region" description="Polar residues" evidence="1">
    <location>
        <begin position="263"/>
        <end position="299"/>
    </location>
</feature>
<protein>
    <submittedName>
        <fullName evidence="2">Uncharacterized protein</fullName>
    </submittedName>
</protein>
<sequence length="492" mass="52874">KQRMTQEKMQRVANPEYESTLPPPIKGPYWGGQPPSLSDAKDEREGTRWEYFPSIPPFKLLLDKNNRPLLSKEKVQAHYHPVPANPHCIVSASPSSVNSFLPISSQTPSFSSTSFSDVAHLAHSTTHAISTPSNPLNPPHASSSSYSYSSSTSPHSDLKLKITRKLASEAKSRGTSINSAVTTPSYTPLSSLPLSSPASSILPPSSTPTFKGPHNPLTDSQGYYQPSSSVKYPRHPSTDPTTLSHPHSIPAPPKLSPSSSYPLFSTTVTTSTHSILPSSNTISHSPRSSGKPSGTSVVSSPKKATKRRPTPAINDHLSTNNKVPRKSSIPSIDCAIITNHTPSTLEAYFNASSYYPTNHNSASLAAPSPMPSSHSSTASHHSLCTGPSTDSPSSSYASSPTPANAYGPLYMYSYLSLLPYPQLASYLDSVRSSVLLKRILKNEKRLHHGLPIRLSKSSPRAVENTSIPCSPKGTSFHSQTASSVPQFVINYT</sequence>
<feature type="compositionally biased region" description="Basic and acidic residues" evidence="1">
    <location>
        <begin position="1"/>
        <end position="10"/>
    </location>
</feature>
<feature type="region of interest" description="Disordered" evidence="1">
    <location>
        <begin position="363"/>
        <end position="399"/>
    </location>
</feature>
<comment type="caution">
    <text evidence="2">The sequence shown here is derived from an EMBL/GenBank/DDBJ whole genome shotgun (WGS) entry which is preliminary data.</text>
</comment>
<reference evidence="3" key="1">
    <citation type="submission" date="2022-10" db="EMBL/GenBank/DDBJ databases">
        <title>Genome assembly of Pristionchus species.</title>
        <authorList>
            <person name="Yoshida K."/>
            <person name="Sommer R.J."/>
        </authorList>
    </citation>
    <scope>NUCLEOTIDE SEQUENCE [LARGE SCALE GENOMIC DNA]</scope>
    <source>
        <strain evidence="3">RS5460</strain>
    </source>
</reference>
<name>A0AAN5DA58_9BILA</name>
<proteinExistence type="predicted"/>
<dbReference type="EMBL" id="BTRK01000006">
    <property type="protein sequence ID" value="GMR58254.1"/>
    <property type="molecule type" value="Genomic_DNA"/>
</dbReference>